<evidence type="ECO:0000256" key="2">
    <source>
        <dbReference type="PROSITE-ProRule" id="PRU00191"/>
    </source>
</evidence>
<dbReference type="Pfam" id="PF08416">
    <property type="entry name" value="PTB"/>
    <property type="match status" value="1"/>
</dbReference>
<dbReference type="PANTHER" id="PTHR45734">
    <property type="entry name" value="TENSIN"/>
    <property type="match status" value="1"/>
</dbReference>
<keyword evidence="1 2" id="KW-0727">SH2 domain</keyword>
<dbReference type="Gene3D" id="2.30.29.30">
    <property type="entry name" value="Pleckstrin-homology domain (PH domain)/Phosphotyrosine-binding domain (PTB)"/>
    <property type="match status" value="1"/>
</dbReference>
<evidence type="ECO:0000256" key="3">
    <source>
        <dbReference type="SAM" id="MobiDB-lite"/>
    </source>
</evidence>
<dbReference type="PROSITE" id="PS50001">
    <property type="entry name" value="SH2"/>
    <property type="match status" value="1"/>
</dbReference>
<dbReference type="STRING" id="46835.A0A504WUV5"/>
<evidence type="ECO:0000259" key="4">
    <source>
        <dbReference type="PROSITE" id="PS50001"/>
    </source>
</evidence>
<reference evidence="5 6" key="1">
    <citation type="submission" date="2019-04" db="EMBL/GenBank/DDBJ databases">
        <title>Annotation for the trematode Fasciola gigantica.</title>
        <authorList>
            <person name="Choi Y.-J."/>
        </authorList>
    </citation>
    <scope>NUCLEOTIDE SEQUENCE [LARGE SCALE GENOMIC DNA]</scope>
    <source>
        <strain evidence="5">Uganda_cow_1</strain>
    </source>
</reference>
<dbReference type="Gene3D" id="3.30.505.10">
    <property type="entry name" value="SH2 domain"/>
    <property type="match status" value="1"/>
</dbReference>
<proteinExistence type="predicted"/>
<dbReference type="PANTHER" id="PTHR45734:SF10">
    <property type="entry name" value="BLISTERY, ISOFORM A"/>
    <property type="match status" value="1"/>
</dbReference>
<evidence type="ECO:0000313" key="5">
    <source>
        <dbReference type="EMBL" id="TPP39653.1"/>
    </source>
</evidence>
<evidence type="ECO:0000313" key="6">
    <source>
        <dbReference type="Proteomes" id="UP000316759"/>
    </source>
</evidence>
<protein>
    <recommendedName>
        <fullName evidence="4">SH2 domain-containing protein</fullName>
    </recommendedName>
</protein>
<dbReference type="Proteomes" id="UP000316759">
    <property type="component" value="Unassembled WGS sequence"/>
</dbReference>
<dbReference type="CDD" id="cd01213">
    <property type="entry name" value="PTB_tensin"/>
    <property type="match status" value="1"/>
</dbReference>
<feature type="domain" description="SH2" evidence="4">
    <location>
        <begin position="90"/>
        <end position="183"/>
    </location>
</feature>
<feature type="region of interest" description="Disordered" evidence="3">
    <location>
        <begin position="14"/>
        <end position="37"/>
    </location>
</feature>
<dbReference type="Pfam" id="PF00017">
    <property type="entry name" value="SH2"/>
    <property type="match status" value="1"/>
</dbReference>
<dbReference type="InterPro" id="IPR051484">
    <property type="entry name" value="Tensin_PTEN_phosphatase"/>
</dbReference>
<dbReference type="InterPro" id="IPR013625">
    <property type="entry name" value="PTB"/>
</dbReference>
<dbReference type="InterPro" id="IPR036860">
    <property type="entry name" value="SH2_dom_sf"/>
</dbReference>
<dbReference type="SUPFAM" id="SSF50729">
    <property type="entry name" value="PH domain-like"/>
    <property type="match status" value="1"/>
</dbReference>
<dbReference type="CDD" id="cd00173">
    <property type="entry name" value="SH2"/>
    <property type="match status" value="1"/>
</dbReference>
<evidence type="ECO:0000256" key="1">
    <source>
        <dbReference type="ARBA" id="ARBA00022999"/>
    </source>
</evidence>
<comment type="caution">
    <text evidence="5">The sequence shown here is derived from an EMBL/GenBank/DDBJ whole genome shotgun (WGS) entry which is preliminary data.</text>
</comment>
<keyword evidence="6" id="KW-1185">Reference proteome</keyword>
<dbReference type="InterPro" id="IPR033929">
    <property type="entry name" value="Tensin_PTB"/>
</dbReference>
<dbReference type="SUPFAM" id="SSF55550">
    <property type="entry name" value="SH2 domain"/>
    <property type="match status" value="1"/>
</dbReference>
<dbReference type="SMART" id="SM00252">
    <property type="entry name" value="SH2"/>
    <property type="match status" value="1"/>
</dbReference>
<name>A0A504WUV5_FASGI</name>
<organism evidence="5 6">
    <name type="scientific">Fasciola gigantica</name>
    <name type="common">Giant liver fluke</name>
    <dbReference type="NCBI Taxonomy" id="46835"/>
    <lineage>
        <taxon>Eukaryota</taxon>
        <taxon>Metazoa</taxon>
        <taxon>Spiralia</taxon>
        <taxon>Lophotrochozoa</taxon>
        <taxon>Platyhelminthes</taxon>
        <taxon>Trematoda</taxon>
        <taxon>Digenea</taxon>
        <taxon>Plagiorchiida</taxon>
        <taxon>Echinostomata</taxon>
        <taxon>Echinostomatoidea</taxon>
        <taxon>Fasciolidae</taxon>
        <taxon>Fasciola</taxon>
    </lineage>
</organism>
<accession>A0A504WUV5</accession>
<dbReference type="OrthoDB" id="6273691at2759"/>
<feature type="compositionally biased region" description="Polar residues" evidence="3">
    <location>
        <begin position="20"/>
        <end position="37"/>
    </location>
</feature>
<gene>
    <name evidence="5" type="ORF">FGIG_00152</name>
</gene>
<dbReference type="InterPro" id="IPR011993">
    <property type="entry name" value="PH-like_dom_sf"/>
</dbReference>
<sequence>MYVRKNCLSLDESSDGRAFDQSSIGSRVGTRSNPGSSNLIIGLDTPSHQPRTITSADFRVPNTPPEAGFLSLPDSLNDLLHLAQTTVGQWYLPDINPTEVRKRLEQQPSGRFIIRRSNREHNHYHLAFSTGNGEVRRVTLELTPAGYTVKGLSQGRYYPTIAHLVADHCSQVSILPCLLRLPGYKSVSKHAGCLSSPSVSSSSTANFNWFMRNRLSSQMNGIGGPLTEYQTFKPVPHVWTRRMVEPRGIMDTWTDQIPVPPIPPHRTSNANERFRNQFQRPAYSLLPQGAACQLFYLGGFEVLVRPGPQAVQLCTDHLFGPERNAVQLTRVNFRVNEMGITVTDLDRKLFIQRQYPIACVLYMGLDPQGRRWKSLELYNEGMVESRIFGFVAANQTNPSGSSQCHLFCEYDLSEPANVICDFTNRYLNLLDV</sequence>
<dbReference type="InterPro" id="IPR000980">
    <property type="entry name" value="SH2"/>
</dbReference>
<dbReference type="EMBL" id="SUNJ01015966">
    <property type="protein sequence ID" value="TPP39653.1"/>
    <property type="molecule type" value="Genomic_DNA"/>
</dbReference>
<dbReference type="AlphaFoldDB" id="A0A504WUV5"/>